<evidence type="ECO:0000256" key="1">
    <source>
        <dbReference type="ARBA" id="ARBA00004903"/>
    </source>
</evidence>
<dbReference type="InterPro" id="IPR024072">
    <property type="entry name" value="DHFR-like_dom_sf"/>
</dbReference>
<keyword evidence="6 8" id="KW-0560">Oxidoreductase</keyword>
<comment type="catalytic activity">
    <reaction evidence="8">
        <text>(6S)-5,6,7,8-tetrahydrofolate + NADP(+) = 7,8-dihydrofolate + NADPH + H(+)</text>
        <dbReference type="Rhea" id="RHEA:15009"/>
        <dbReference type="ChEBI" id="CHEBI:15378"/>
        <dbReference type="ChEBI" id="CHEBI:57451"/>
        <dbReference type="ChEBI" id="CHEBI:57453"/>
        <dbReference type="ChEBI" id="CHEBI:57783"/>
        <dbReference type="ChEBI" id="CHEBI:58349"/>
        <dbReference type="EC" id="1.5.1.3"/>
    </reaction>
</comment>
<dbReference type="CDD" id="cd00209">
    <property type="entry name" value="DHFR"/>
    <property type="match status" value="1"/>
</dbReference>
<evidence type="ECO:0000256" key="3">
    <source>
        <dbReference type="ARBA" id="ARBA00012856"/>
    </source>
</evidence>
<evidence type="ECO:0000313" key="11">
    <source>
        <dbReference type="EMBL" id="NMQ18357.1"/>
    </source>
</evidence>
<dbReference type="EMBL" id="SPMZ01000011">
    <property type="protein sequence ID" value="NMQ18357.1"/>
    <property type="molecule type" value="Genomic_DNA"/>
</dbReference>
<evidence type="ECO:0000256" key="4">
    <source>
        <dbReference type="ARBA" id="ARBA00022563"/>
    </source>
</evidence>
<dbReference type="PANTHER" id="PTHR48069">
    <property type="entry name" value="DIHYDROFOLATE REDUCTASE"/>
    <property type="match status" value="1"/>
</dbReference>
<dbReference type="SUPFAM" id="SSF53597">
    <property type="entry name" value="Dihydrofolate reductase-like"/>
    <property type="match status" value="1"/>
</dbReference>
<comment type="pathway">
    <text evidence="1 8">Cofactor biosynthesis; tetrahydrofolate biosynthesis; 5,6,7,8-tetrahydrofolate from 7,8-dihydrofolate: step 1/1.</text>
</comment>
<comment type="similarity">
    <text evidence="2 8 9">Belongs to the dihydrofolate reductase family.</text>
</comment>
<dbReference type="PRINTS" id="PR00070">
    <property type="entry name" value="DHFR"/>
</dbReference>
<gene>
    <name evidence="11" type="primary">folA</name>
    <name evidence="11" type="ORF">E4P82_03570</name>
</gene>
<dbReference type="RefSeq" id="WP_169247612.1">
    <property type="nucleotide sequence ID" value="NZ_SPMZ01000011.1"/>
</dbReference>
<accession>A0ABX1TG82</accession>
<evidence type="ECO:0000256" key="5">
    <source>
        <dbReference type="ARBA" id="ARBA00022857"/>
    </source>
</evidence>
<protein>
    <recommendedName>
        <fullName evidence="3 8">Dihydrofolate reductase</fullName>
        <ecNumber evidence="3 8">1.5.1.3</ecNumber>
    </recommendedName>
</protein>
<dbReference type="InterPro" id="IPR017925">
    <property type="entry name" value="DHFR_CS"/>
</dbReference>
<feature type="domain" description="DHFR" evidence="10">
    <location>
        <begin position="4"/>
        <end position="162"/>
    </location>
</feature>
<evidence type="ECO:0000256" key="6">
    <source>
        <dbReference type="ARBA" id="ARBA00023002"/>
    </source>
</evidence>
<name>A0ABX1TG82_9GAMM</name>
<comment type="caution">
    <text evidence="11">The sequence shown here is derived from an EMBL/GenBank/DDBJ whole genome shotgun (WGS) entry which is preliminary data.</text>
</comment>
<dbReference type="PIRSF" id="PIRSF000194">
    <property type="entry name" value="DHFR"/>
    <property type="match status" value="1"/>
</dbReference>
<dbReference type="PROSITE" id="PS51330">
    <property type="entry name" value="DHFR_2"/>
    <property type="match status" value="1"/>
</dbReference>
<evidence type="ECO:0000256" key="8">
    <source>
        <dbReference type="PIRNR" id="PIRNR000194"/>
    </source>
</evidence>
<keyword evidence="12" id="KW-1185">Reference proteome</keyword>
<reference evidence="11 12" key="1">
    <citation type="submission" date="2019-03" db="EMBL/GenBank/DDBJ databases">
        <title>Metabolic reconstructions from genomes of highly enriched 'Candidatus Accumulibacter' and 'Candidatus Competibacter' bioreactor populations.</title>
        <authorList>
            <person name="Annavajhala M.K."/>
            <person name="Welles L."/>
            <person name="Abbas B."/>
            <person name="Sorokin D."/>
            <person name="Park H."/>
            <person name="Van Loosdrecht M."/>
            <person name="Chandran K."/>
        </authorList>
    </citation>
    <scope>NUCLEOTIDE SEQUENCE [LARGE SCALE GENOMIC DNA]</scope>
    <source>
        <strain evidence="11 12">SBR_G</strain>
    </source>
</reference>
<keyword evidence="4 8" id="KW-0554">One-carbon metabolism</keyword>
<dbReference type="PROSITE" id="PS00075">
    <property type="entry name" value="DHFR_1"/>
    <property type="match status" value="1"/>
</dbReference>
<dbReference type="Gene3D" id="3.40.430.10">
    <property type="entry name" value="Dihydrofolate Reductase, subunit A"/>
    <property type="match status" value="1"/>
</dbReference>
<dbReference type="InterPro" id="IPR001796">
    <property type="entry name" value="DHFR_dom"/>
</dbReference>
<dbReference type="EC" id="1.5.1.3" evidence="3 8"/>
<proteinExistence type="inferred from homology"/>
<evidence type="ECO:0000256" key="9">
    <source>
        <dbReference type="RuleBase" id="RU004474"/>
    </source>
</evidence>
<comment type="function">
    <text evidence="7 8">Key enzyme in folate metabolism. Catalyzes an essential reaction for de novo glycine and purine synthesis, and for DNA precursor synthesis.</text>
</comment>
<evidence type="ECO:0000259" key="10">
    <source>
        <dbReference type="PROSITE" id="PS51330"/>
    </source>
</evidence>
<evidence type="ECO:0000256" key="2">
    <source>
        <dbReference type="ARBA" id="ARBA00009539"/>
    </source>
</evidence>
<keyword evidence="5 8" id="KW-0521">NADP</keyword>
<dbReference type="Pfam" id="PF00186">
    <property type="entry name" value="DHFR_1"/>
    <property type="match status" value="1"/>
</dbReference>
<dbReference type="InterPro" id="IPR012259">
    <property type="entry name" value="DHFR"/>
</dbReference>
<evidence type="ECO:0000256" key="7">
    <source>
        <dbReference type="ARBA" id="ARBA00025067"/>
    </source>
</evidence>
<dbReference type="Proteomes" id="UP000760480">
    <property type="component" value="Unassembled WGS sequence"/>
</dbReference>
<dbReference type="NCBIfam" id="NF008037">
    <property type="entry name" value="PRK10769.1"/>
    <property type="match status" value="1"/>
</dbReference>
<organism evidence="11 12">
    <name type="scientific">Candidatus Competibacter phosphatis</name>
    <dbReference type="NCBI Taxonomy" id="221280"/>
    <lineage>
        <taxon>Bacteria</taxon>
        <taxon>Pseudomonadati</taxon>
        <taxon>Pseudomonadota</taxon>
        <taxon>Gammaproteobacteria</taxon>
        <taxon>Candidatus Competibacteraceae</taxon>
        <taxon>Candidatus Competibacter</taxon>
    </lineage>
</organism>
<dbReference type="PANTHER" id="PTHR48069:SF3">
    <property type="entry name" value="DIHYDROFOLATE REDUCTASE"/>
    <property type="match status" value="1"/>
</dbReference>
<evidence type="ECO:0000313" key="12">
    <source>
        <dbReference type="Proteomes" id="UP000760480"/>
    </source>
</evidence>
<sequence>MSASLTLIAALARNRVIGRDNRLPWHLPADLRFFKQVTMGKPLLMGRRTWESIGRPLPGRRMIVLSRDPAYQVPGCTVARSLDEALEMAGATAEPMVIGGAMLYRQTLPQAERLYLTLVEADIPGDAWFPEWDARDWRLVWEEAHPADAKHVWPYRFQRWERIRDLSGG</sequence>